<accession>A0A0B7MQZ3</accession>
<evidence type="ECO:0000256" key="2">
    <source>
        <dbReference type="ARBA" id="ARBA00022692"/>
    </source>
</evidence>
<feature type="transmembrane region" description="Helical" evidence="5">
    <location>
        <begin position="165"/>
        <end position="190"/>
    </location>
</feature>
<proteinExistence type="predicted"/>
<dbReference type="EMBL" id="CDRZ01000299">
    <property type="protein sequence ID" value="CEO90583.1"/>
    <property type="molecule type" value="Genomic_DNA"/>
</dbReference>
<evidence type="ECO:0000256" key="4">
    <source>
        <dbReference type="ARBA" id="ARBA00023136"/>
    </source>
</evidence>
<evidence type="ECO:0000313" key="7">
    <source>
        <dbReference type="Proteomes" id="UP000046155"/>
    </source>
</evidence>
<organism evidence="6 7">
    <name type="scientific">Syntrophaceticus schinkii</name>
    <dbReference type="NCBI Taxonomy" id="499207"/>
    <lineage>
        <taxon>Bacteria</taxon>
        <taxon>Bacillati</taxon>
        <taxon>Bacillota</taxon>
        <taxon>Clostridia</taxon>
        <taxon>Thermoanaerobacterales</taxon>
        <taxon>Thermoanaerobacterales Family III. Incertae Sedis</taxon>
        <taxon>Syntrophaceticus</taxon>
    </lineage>
</organism>
<dbReference type="Pfam" id="PF02674">
    <property type="entry name" value="Colicin_V"/>
    <property type="match status" value="1"/>
</dbReference>
<dbReference type="Proteomes" id="UP000046155">
    <property type="component" value="Unassembled WGS sequence"/>
</dbReference>
<feature type="transmembrane region" description="Helical" evidence="5">
    <location>
        <begin position="124"/>
        <end position="145"/>
    </location>
</feature>
<protein>
    <submittedName>
        <fullName evidence="6">CvpA-like protein</fullName>
    </submittedName>
</protein>
<dbReference type="PANTHER" id="PTHR37306">
    <property type="entry name" value="COLICIN V PRODUCTION PROTEIN"/>
    <property type="match status" value="1"/>
</dbReference>
<dbReference type="GO" id="GO:0016020">
    <property type="term" value="C:membrane"/>
    <property type="evidence" value="ECO:0007669"/>
    <property type="project" value="UniProtKB-SubCell"/>
</dbReference>
<keyword evidence="3 5" id="KW-1133">Transmembrane helix</keyword>
<dbReference type="InterPro" id="IPR003825">
    <property type="entry name" value="Colicin-V_CvpA"/>
</dbReference>
<gene>
    <name evidence="6" type="ORF">SSCH_970006</name>
</gene>
<keyword evidence="2 5" id="KW-0812">Transmembrane</keyword>
<evidence type="ECO:0000256" key="3">
    <source>
        <dbReference type="ARBA" id="ARBA00022989"/>
    </source>
</evidence>
<keyword evidence="4 5" id="KW-0472">Membrane</keyword>
<name>A0A0B7MQZ3_9FIRM</name>
<feature type="transmembrane region" description="Helical" evidence="5">
    <location>
        <begin position="25"/>
        <end position="46"/>
    </location>
</feature>
<keyword evidence="7" id="KW-1185">Reference proteome</keyword>
<dbReference type="AlphaFoldDB" id="A0A0B7MQZ3"/>
<dbReference type="GO" id="GO:0009403">
    <property type="term" value="P:toxin biosynthetic process"/>
    <property type="evidence" value="ECO:0007669"/>
    <property type="project" value="InterPro"/>
</dbReference>
<comment type="subcellular location">
    <subcellularLocation>
        <location evidence="1">Membrane</location>
        <topology evidence="1">Multi-pass membrane protein</topology>
    </subcellularLocation>
</comment>
<reference evidence="7" key="1">
    <citation type="submission" date="2015-01" db="EMBL/GenBank/DDBJ databases">
        <authorList>
            <person name="Manzoor Shahid"/>
            <person name="Zubair Saima"/>
        </authorList>
    </citation>
    <scope>NUCLEOTIDE SEQUENCE [LARGE SCALE GENOMIC DNA]</scope>
    <source>
        <strain evidence="7">Sp3</strain>
    </source>
</reference>
<evidence type="ECO:0000256" key="1">
    <source>
        <dbReference type="ARBA" id="ARBA00004141"/>
    </source>
</evidence>
<dbReference type="RefSeq" id="WP_044666316.1">
    <property type="nucleotide sequence ID" value="NZ_CDRZ01000299.1"/>
</dbReference>
<evidence type="ECO:0000313" key="6">
    <source>
        <dbReference type="EMBL" id="CEO90583.1"/>
    </source>
</evidence>
<evidence type="ECO:0000256" key="5">
    <source>
        <dbReference type="SAM" id="Phobius"/>
    </source>
</evidence>
<dbReference type="PANTHER" id="PTHR37306:SF1">
    <property type="entry name" value="COLICIN V PRODUCTION PROTEIN"/>
    <property type="match status" value="1"/>
</dbReference>
<sequence length="219" mass="23133">MNLVDGIFFLILAWGAYRGFSRGLISMVCRFGGFLVGVWMAGLYYIPVAKFLGTRLGLKELLTKIFIPFCAGGAPAGSFPKIATTAGSALPGFPPSLWEPVHAIQSGISGVTSARLMADSLVKLIAFFLVFAVVSICLGACLELLGKILTRLAHIVLLGGVNRVGGLAVGLVNNSLFLVVAVGMITPLLYSMSRGFLGGRLSHSPDQQLGYFCAGTLFQ</sequence>